<keyword evidence="2" id="KW-0812">Transmembrane</keyword>
<accession>A0A8B7P0K3</accession>
<gene>
    <name evidence="5" type="primary">LOC108676009</name>
</gene>
<feature type="region of interest" description="Disordered" evidence="1">
    <location>
        <begin position="283"/>
        <end position="311"/>
    </location>
</feature>
<dbReference type="GO" id="GO:0016020">
    <property type="term" value="C:membrane"/>
    <property type="evidence" value="ECO:0007669"/>
    <property type="project" value="TreeGrafter"/>
</dbReference>
<dbReference type="GeneID" id="108676009"/>
<feature type="compositionally biased region" description="Low complexity" evidence="1">
    <location>
        <begin position="490"/>
        <end position="499"/>
    </location>
</feature>
<dbReference type="PROSITE" id="PS51257">
    <property type="entry name" value="PROKAR_LIPOPROTEIN"/>
    <property type="match status" value="1"/>
</dbReference>
<dbReference type="AlphaFoldDB" id="A0A8B7P0K3"/>
<feature type="region of interest" description="Disordered" evidence="1">
    <location>
        <begin position="482"/>
        <end position="526"/>
    </location>
</feature>
<feature type="region of interest" description="Disordered" evidence="1">
    <location>
        <begin position="342"/>
        <end position="387"/>
    </location>
</feature>
<keyword evidence="4" id="KW-1185">Reference proteome</keyword>
<evidence type="ECO:0000256" key="2">
    <source>
        <dbReference type="SAM" id="Phobius"/>
    </source>
</evidence>
<dbReference type="KEGG" id="hazt:108676009"/>
<evidence type="ECO:0000256" key="3">
    <source>
        <dbReference type="SAM" id="SignalP"/>
    </source>
</evidence>
<keyword evidence="2" id="KW-1133">Transmembrane helix</keyword>
<dbReference type="InterPro" id="IPR042378">
    <property type="entry name" value="IDD"/>
</dbReference>
<feature type="chain" id="PRO_5034604792" evidence="3">
    <location>
        <begin position="19"/>
        <end position="746"/>
    </location>
</feature>
<organism evidence="4 5">
    <name type="scientific">Hyalella azteca</name>
    <name type="common">Amphipod</name>
    <dbReference type="NCBI Taxonomy" id="294128"/>
    <lineage>
        <taxon>Eukaryota</taxon>
        <taxon>Metazoa</taxon>
        <taxon>Ecdysozoa</taxon>
        <taxon>Arthropoda</taxon>
        <taxon>Crustacea</taxon>
        <taxon>Multicrustacea</taxon>
        <taxon>Malacostraca</taxon>
        <taxon>Eumalacostraca</taxon>
        <taxon>Peracarida</taxon>
        <taxon>Amphipoda</taxon>
        <taxon>Senticaudata</taxon>
        <taxon>Talitrida</taxon>
        <taxon>Talitroidea</taxon>
        <taxon>Hyalellidae</taxon>
        <taxon>Hyalella</taxon>
    </lineage>
</organism>
<feature type="region of interest" description="Disordered" evidence="1">
    <location>
        <begin position="440"/>
        <end position="469"/>
    </location>
</feature>
<dbReference type="Proteomes" id="UP000694843">
    <property type="component" value="Unplaced"/>
</dbReference>
<evidence type="ECO:0000313" key="4">
    <source>
        <dbReference type="Proteomes" id="UP000694843"/>
    </source>
</evidence>
<name>A0A8B7P0K3_HYAAZ</name>
<keyword evidence="2" id="KW-0472">Membrane</keyword>
<sequence length="746" mass="79601">MKLPTIAAISLSFGCLLGLPMQAKSDGVLAADAPDLKHCSDVSGLIVQPGMSYTPGPDYCTVCKCEDGSPKFCRAVLCQPRPDCTSFRVGTTCCDFICLDDMLPNRPGLNPIGRLPDGTHYPSGGNGIIPHIHENGENSLGMRLAAAILTALMAFVLLLFLVHRLRQRRITAQQYVNAQDVACCHPAAYWHNNDQAHLFLQSPHWKPPSCIIDAPPPYTEADAQRAARSAAFAPGALSSVPSSAPPSYSGPAPPNLQLLNDNRAVNPVSSATAFSVNSLNRRVDAVSRDSPSALATRRDSEGGAGGSGLPPASLGPLAVQLLPAAANSAELREQIQRQRRNLTDHSTRSLPRHHKPPDAGGVQLSVAPDHSGSKGVRTTLTRPSTENDQVIQNSKSTVLNTENLTLPRSSVACGVVATIDNQSITGEVVEVDLVRGSASNQDEGLDLSSANSNIGNEEHADEDENEQNKLSVRKSVLKFEAATAARETPDSSCVRSSSPAAPPSPSRAAASSFAPRDAPQKCSPCSMRGNVTNKPILARCHQAESKQNNHKYPPCSPSSVQHESFTFLGGPHQPTFNAAGDVNPADVSFSDNSFDGYDCDHAEAPRLYPCYSGLHVCSRQPLLPQDQLPASPDVLGKLSRRRRNSVDRNGAACEERVFSSSNGNGSVTIHYTTQPNFNKSKNQLHELHVDGVSDSEVTFRAEQIDRHGADCDQHGEPSERKSATVRAVGDSKSVTVNCASGARNKM</sequence>
<feature type="compositionally biased region" description="Low complexity" evidence="1">
    <location>
        <begin position="506"/>
        <end position="517"/>
    </location>
</feature>
<dbReference type="RefSeq" id="XP_018019543.1">
    <property type="nucleotide sequence ID" value="XM_018164054.2"/>
</dbReference>
<reference evidence="5" key="1">
    <citation type="submission" date="2025-08" db="UniProtKB">
        <authorList>
            <consortium name="RefSeq"/>
        </authorList>
    </citation>
    <scope>IDENTIFICATION</scope>
    <source>
        <tissue evidence="5">Whole organism</tissue>
    </source>
</reference>
<feature type="compositionally biased region" description="Polar residues" evidence="1">
    <location>
        <begin position="440"/>
        <end position="455"/>
    </location>
</feature>
<evidence type="ECO:0000256" key="1">
    <source>
        <dbReference type="SAM" id="MobiDB-lite"/>
    </source>
</evidence>
<dbReference type="PANTHER" id="PTHR15256">
    <property type="entry name" value="INTEGRAL MEMBRANE PROTEIN DGCR2/IDD"/>
    <property type="match status" value="1"/>
</dbReference>
<dbReference type="OrthoDB" id="6343083at2759"/>
<keyword evidence="3" id="KW-0732">Signal</keyword>
<evidence type="ECO:0000313" key="5">
    <source>
        <dbReference type="RefSeq" id="XP_018019543.1"/>
    </source>
</evidence>
<feature type="signal peptide" evidence="3">
    <location>
        <begin position="1"/>
        <end position="18"/>
    </location>
</feature>
<dbReference type="PANTHER" id="PTHR15256:SF6">
    <property type="entry name" value="INTEGRAL MEMBRANE PROTEIN DGCR2_IDD"/>
    <property type="match status" value="1"/>
</dbReference>
<feature type="transmembrane region" description="Helical" evidence="2">
    <location>
        <begin position="140"/>
        <end position="162"/>
    </location>
</feature>
<protein>
    <submittedName>
        <fullName evidence="5">Uncharacterized protein LOC108676009</fullName>
    </submittedName>
</protein>
<proteinExistence type="predicted"/>
<feature type="compositionally biased region" description="Polar residues" evidence="1">
    <location>
        <begin position="376"/>
        <end position="387"/>
    </location>
</feature>